<keyword evidence="2" id="KW-1133">Transmembrane helix</keyword>
<evidence type="ECO:0000256" key="2">
    <source>
        <dbReference type="SAM" id="Phobius"/>
    </source>
</evidence>
<organism evidence="3">
    <name type="scientific">Anopheles atroparvus</name>
    <name type="common">European mosquito</name>
    <dbReference type="NCBI Taxonomy" id="41427"/>
    <lineage>
        <taxon>Eukaryota</taxon>
        <taxon>Metazoa</taxon>
        <taxon>Ecdysozoa</taxon>
        <taxon>Arthropoda</taxon>
        <taxon>Hexapoda</taxon>
        <taxon>Insecta</taxon>
        <taxon>Pterygota</taxon>
        <taxon>Neoptera</taxon>
        <taxon>Endopterygota</taxon>
        <taxon>Diptera</taxon>
        <taxon>Nematocera</taxon>
        <taxon>Culicoidea</taxon>
        <taxon>Culicidae</taxon>
        <taxon>Anophelinae</taxon>
        <taxon>Anopheles</taxon>
    </lineage>
</organism>
<keyword evidence="2" id="KW-0472">Membrane</keyword>
<feature type="region of interest" description="Disordered" evidence="1">
    <location>
        <begin position="278"/>
        <end position="301"/>
    </location>
</feature>
<dbReference type="VEuPathDB" id="VectorBase:AATE001668"/>
<accession>A0A182ILZ9</accession>
<keyword evidence="2" id="KW-0812">Transmembrane</keyword>
<evidence type="ECO:0000313" key="3">
    <source>
        <dbReference type="EnsemblMetazoa" id="AATE001668-PA.1"/>
    </source>
</evidence>
<sequence length="301" mass="31811">MIDTVIAGFRKAARRRMSASTSEASDNIVHPTCRVKRLPLAAQPAPLHVLRQGTADVGHFDSSPYSLSAHTSTRSSSTETLLVQVVLVTLTLMLIMSPMMLSLILIGPLTSFPPMLPKAPVPPVSSKRDSGSSFGATLPTVTARSTRAPRAVAHAICIVERRIRSVEIKSLNMKVAFVLALTVALLVCNVSVTKGAAIPGFGGLPDLANMGHGFGAKIGNIIKGNTYDGLERALRKISVPGRGKAHSSAESDDDSDGDSDSSMFVFSGKQLEQLITMLQEPQSGAPKQQAVPFAAIDNSVD</sequence>
<feature type="region of interest" description="Disordered" evidence="1">
    <location>
        <begin position="241"/>
        <end position="263"/>
    </location>
</feature>
<reference evidence="3" key="1">
    <citation type="submission" date="2022-08" db="UniProtKB">
        <authorList>
            <consortium name="EnsemblMetazoa"/>
        </authorList>
    </citation>
    <scope>IDENTIFICATION</scope>
    <source>
        <strain evidence="3">EBRO</strain>
    </source>
</reference>
<dbReference type="EnsemblMetazoa" id="AATE001668-RA">
    <property type="protein sequence ID" value="AATE001668-PA.1"/>
    <property type="gene ID" value="AATE001668"/>
</dbReference>
<protein>
    <submittedName>
        <fullName evidence="3">Uncharacterized protein</fullName>
    </submittedName>
</protein>
<dbReference type="AlphaFoldDB" id="A0A182ILZ9"/>
<proteinExistence type="predicted"/>
<evidence type="ECO:0000256" key="1">
    <source>
        <dbReference type="SAM" id="MobiDB-lite"/>
    </source>
</evidence>
<feature type="transmembrane region" description="Helical" evidence="2">
    <location>
        <begin position="81"/>
        <end position="106"/>
    </location>
</feature>
<name>A0A182ILZ9_ANOAO</name>
<feature type="compositionally biased region" description="Acidic residues" evidence="1">
    <location>
        <begin position="250"/>
        <end position="259"/>
    </location>
</feature>